<evidence type="ECO:0000256" key="1">
    <source>
        <dbReference type="SAM" id="MobiDB-lite"/>
    </source>
</evidence>
<dbReference type="InParanoid" id="A0A1E7FTS5"/>
<proteinExistence type="predicted"/>
<evidence type="ECO:0000313" key="4">
    <source>
        <dbReference type="Proteomes" id="UP000095751"/>
    </source>
</evidence>
<evidence type="ECO:0000313" key="3">
    <source>
        <dbReference type="EMBL" id="OEU21233.1"/>
    </source>
</evidence>
<gene>
    <name evidence="3" type="ORF">FRACYDRAFT_234858</name>
</gene>
<feature type="region of interest" description="Disordered" evidence="1">
    <location>
        <begin position="104"/>
        <end position="136"/>
    </location>
</feature>
<keyword evidence="4" id="KW-1185">Reference proteome</keyword>
<dbReference type="EMBL" id="KV784354">
    <property type="protein sequence ID" value="OEU21233.1"/>
    <property type="molecule type" value="Genomic_DNA"/>
</dbReference>
<sequence>MIGRLFRNVLFAVSIILLILSLSLSSSRIYHSSGRASLNEKEIGGRKEEYPLFADLSTLEEVYSIVLKPLIPNKGTDGYIQPEAKVIADFKCIVLDMMMIDNDNDNRRQKKKNDDDDEEEEEKDDDGDDNKNDACRSHPRVSCGRIDLRSLTGMYRIGTFVDRDNGRSYCILATTSIEYPWGNVVVDLDWITSKKLSFDCPHPMYDAETGEQGIRMLKGTTARSWIVSGSHRMANNRTFGTCQPQYSHYASDVAHSTNNCFHSAVAAIKFYYESVVHEDYTSIQLHGMGKTTCGSIDTFFSHGSCSVLPSSSSNRSSSSSSSSSTNKIDILQKIAQAYDTSDTGRHVVATNSSGDCELCGSTNTQGRLINGVALEDVCDTFASTYNGRFIQIEQKRDYRREGGCNYDDDDPVNIDPIMANGAPQKRVCIRRINETGQPTSRSKSIGSSSDNSNSQINIIPAEL</sequence>
<keyword evidence="2" id="KW-0732">Signal</keyword>
<accession>A0A1E7FTS5</accession>
<feature type="chain" id="PRO_5009193589" evidence="2">
    <location>
        <begin position="26"/>
        <end position="463"/>
    </location>
</feature>
<name>A0A1E7FTS5_9STRA</name>
<protein>
    <submittedName>
        <fullName evidence="3">Uncharacterized protein</fullName>
    </submittedName>
</protein>
<dbReference type="OrthoDB" id="5803672at2759"/>
<organism evidence="3 4">
    <name type="scientific">Fragilariopsis cylindrus CCMP1102</name>
    <dbReference type="NCBI Taxonomy" id="635003"/>
    <lineage>
        <taxon>Eukaryota</taxon>
        <taxon>Sar</taxon>
        <taxon>Stramenopiles</taxon>
        <taxon>Ochrophyta</taxon>
        <taxon>Bacillariophyta</taxon>
        <taxon>Bacillariophyceae</taxon>
        <taxon>Bacillariophycidae</taxon>
        <taxon>Bacillariales</taxon>
        <taxon>Bacillariaceae</taxon>
        <taxon>Fragilariopsis</taxon>
    </lineage>
</organism>
<feature type="compositionally biased region" description="Low complexity" evidence="1">
    <location>
        <begin position="440"/>
        <end position="463"/>
    </location>
</feature>
<feature type="region of interest" description="Disordered" evidence="1">
    <location>
        <begin position="433"/>
        <end position="463"/>
    </location>
</feature>
<dbReference type="AlphaFoldDB" id="A0A1E7FTS5"/>
<feature type="compositionally biased region" description="Acidic residues" evidence="1">
    <location>
        <begin position="115"/>
        <end position="128"/>
    </location>
</feature>
<reference evidence="3 4" key="1">
    <citation type="submission" date="2016-09" db="EMBL/GenBank/DDBJ databases">
        <title>Extensive genetic diversity and differential bi-allelic expression allows diatom success in the polar Southern Ocean.</title>
        <authorList>
            <consortium name="DOE Joint Genome Institute"/>
            <person name="Mock T."/>
            <person name="Otillar R.P."/>
            <person name="Strauss J."/>
            <person name="Dupont C."/>
            <person name="Frickenhaus S."/>
            <person name="Maumus F."/>
            <person name="Mcmullan M."/>
            <person name="Sanges R."/>
            <person name="Schmutz J."/>
            <person name="Toseland A."/>
            <person name="Valas R."/>
            <person name="Veluchamy A."/>
            <person name="Ward B.J."/>
            <person name="Allen A."/>
            <person name="Barry K."/>
            <person name="Falciatore A."/>
            <person name="Ferrante M."/>
            <person name="Fortunato A.E."/>
            <person name="Gloeckner G."/>
            <person name="Gruber A."/>
            <person name="Hipkin R."/>
            <person name="Janech M."/>
            <person name="Kroth P."/>
            <person name="Leese F."/>
            <person name="Lindquist E."/>
            <person name="Lyon B.R."/>
            <person name="Martin J."/>
            <person name="Mayer C."/>
            <person name="Parker M."/>
            <person name="Quesneville H."/>
            <person name="Raymond J."/>
            <person name="Uhlig C."/>
            <person name="Valentin K.U."/>
            <person name="Worden A.Z."/>
            <person name="Armbrust E.V."/>
            <person name="Bowler C."/>
            <person name="Green B."/>
            <person name="Moulton V."/>
            <person name="Van Oosterhout C."/>
            <person name="Grigoriev I."/>
        </authorList>
    </citation>
    <scope>NUCLEOTIDE SEQUENCE [LARGE SCALE GENOMIC DNA]</scope>
    <source>
        <strain evidence="3 4">CCMP1102</strain>
    </source>
</reference>
<evidence type="ECO:0000256" key="2">
    <source>
        <dbReference type="SAM" id="SignalP"/>
    </source>
</evidence>
<dbReference type="Proteomes" id="UP000095751">
    <property type="component" value="Unassembled WGS sequence"/>
</dbReference>
<dbReference type="KEGG" id="fcy:FRACYDRAFT_234858"/>
<feature type="signal peptide" evidence="2">
    <location>
        <begin position="1"/>
        <end position="25"/>
    </location>
</feature>